<feature type="transmembrane region" description="Helical" evidence="1">
    <location>
        <begin position="7"/>
        <end position="31"/>
    </location>
</feature>
<dbReference type="PROSITE" id="PS00409">
    <property type="entry name" value="PROKAR_NTER_METHYL"/>
    <property type="match status" value="1"/>
</dbReference>
<dbReference type="NCBIfam" id="TIGR02532">
    <property type="entry name" value="IV_pilin_GFxxxE"/>
    <property type="match status" value="1"/>
</dbReference>
<keyword evidence="1" id="KW-1133">Transmembrane helix</keyword>
<protein>
    <submittedName>
        <fullName evidence="2">Prepilin-type N-terminal cleavage/methylation domain-containing protein</fullName>
    </submittedName>
</protein>
<dbReference type="EMBL" id="CP076723">
    <property type="protein sequence ID" value="QWV92031.1"/>
    <property type="molecule type" value="Genomic_DNA"/>
</dbReference>
<keyword evidence="3" id="KW-1185">Reference proteome</keyword>
<dbReference type="Proteomes" id="UP000683557">
    <property type="component" value="Chromosome"/>
</dbReference>
<accession>A0ABX8J276</accession>
<evidence type="ECO:0000256" key="1">
    <source>
        <dbReference type="SAM" id="Phobius"/>
    </source>
</evidence>
<name>A0ABX8J276_9BACT</name>
<gene>
    <name evidence="2" type="ORF">KP004_12435</name>
</gene>
<proteinExistence type="predicted"/>
<keyword evidence="1" id="KW-0472">Membrane</keyword>
<reference evidence="2 3" key="1">
    <citation type="submission" date="2021-06" db="EMBL/GenBank/DDBJ databases">
        <title>Gemonas diversity in paddy soil.</title>
        <authorList>
            <person name="Liu G."/>
        </authorList>
    </citation>
    <scope>NUCLEOTIDE SEQUENCE [LARGE SCALE GENOMIC DNA]</scope>
    <source>
        <strain evidence="2 3">RG10</strain>
    </source>
</reference>
<dbReference type="RefSeq" id="WP_216798854.1">
    <property type="nucleotide sequence ID" value="NZ_CP076723.1"/>
</dbReference>
<keyword evidence="1" id="KW-0812">Transmembrane</keyword>
<organism evidence="2 3">
    <name type="scientific">Geomonas oryzisoli</name>
    <dbReference type="NCBI Taxonomy" id="2847992"/>
    <lineage>
        <taxon>Bacteria</taxon>
        <taxon>Pseudomonadati</taxon>
        <taxon>Thermodesulfobacteriota</taxon>
        <taxon>Desulfuromonadia</taxon>
        <taxon>Geobacterales</taxon>
        <taxon>Geobacteraceae</taxon>
        <taxon>Geomonas</taxon>
    </lineage>
</organism>
<dbReference type="Pfam" id="PF07963">
    <property type="entry name" value="N_methyl"/>
    <property type="match status" value="1"/>
</dbReference>
<sequence>MLKGKQGYSLVELIVVMAIFTIIITVATAGFRTVLTQVGQQSKLMETDIGSIVGLELLRSDLQGTGYGLPWGLQNTPAGYTELTTTEPTGQPPTNATFWPSGVNPRSYNDAAGVPRAVQSGNTTFNIKDGVGSQYLVLKSLTVAGSATAAQKKWLSVSFDETNNRKAPLWNDPASIRNFSANDRVIVLRNTFSNNTPSRQLQVNETTGAYSTTFSNYSALTIPHSSGDMFQVYGVDAATDLRMPFNRADYYVRTPTTMPPACAPNTGVLYKAVVKQAASGGFSEIPLLDCVADMQVVYGVGPSGSGDINFRQTTLPGTGSAQDIRQQLKEIRVYVLAHVGKKDTGYNYPSTTIDVGERFAGSLLGRSFDLEHLIGGDWRNYRWKVYPIVVRPQNLIQ</sequence>
<evidence type="ECO:0000313" key="3">
    <source>
        <dbReference type="Proteomes" id="UP000683557"/>
    </source>
</evidence>
<evidence type="ECO:0000313" key="2">
    <source>
        <dbReference type="EMBL" id="QWV92031.1"/>
    </source>
</evidence>
<dbReference type="InterPro" id="IPR012902">
    <property type="entry name" value="N_methyl_site"/>
</dbReference>